<feature type="chain" id="PRO_5004028888" evidence="2">
    <location>
        <begin position="24"/>
        <end position="825"/>
    </location>
</feature>
<dbReference type="Proteomes" id="UP000030680">
    <property type="component" value="Unassembled WGS sequence"/>
</dbReference>
<dbReference type="InterPro" id="IPR015421">
    <property type="entry name" value="PyrdxlP-dep_Trfase_major"/>
</dbReference>
<dbReference type="EMBL" id="KB454593">
    <property type="protein sequence ID" value="EME26153.1"/>
    <property type="molecule type" value="Genomic_DNA"/>
</dbReference>
<dbReference type="SUPFAM" id="SSF141673">
    <property type="entry name" value="MOSC N-terminal domain-like"/>
    <property type="match status" value="1"/>
</dbReference>
<dbReference type="Gene3D" id="3.40.640.10">
    <property type="entry name" value="Type I PLP-dependent aspartate aminotransferase-like (Major domain)"/>
    <property type="match status" value="1"/>
</dbReference>
<dbReference type="OrthoDB" id="10264306at2759"/>
<dbReference type="GO" id="GO:0006777">
    <property type="term" value="P:Mo-molybdopterin cofactor biosynthetic process"/>
    <property type="evidence" value="ECO:0007669"/>
    <property type="project" value="UniProtKB-KW"/>
</dbReference>
<protein>
    <submittedName>
        <fullName evidence="4">Mo-molybdopterin cofactor sulfurase isoform 2</fullName>
    </submittedName>
</protein>
<gene>
    <name evidence="4" type="ORF">Gasu_62000</name>
</gene>
<dbReference type="STRING" id="130081.M2XR60"/>
<dbReference type="InterPro" id="IPR000192">
    <property type="entry name" value="Aminotrans_V_dom"/>
</dbReference>
<dbReference type="GO" id="GO:0030170">
    <property type="term" value="F:pyridoxal phosphate binding"/>
    <property type="evidence" value="ECO:0007669"/>
    <property type="project" value="InterPro"/>
</dbReference>
<accession>M2XR60</accession>
<feature type="domain" description="MOSC" evidence="3">
    <location>
        <begin position="623"/>
        <end position="825"/>
    </location>
</feature>
<keyword evidence="5" id="KW-1185">Reference proteome</keyword>
<dbReference type="PANTHER" id="PTHR14237:SF80">
    <property type="entry name" value="MOLYBDENUM COFACTOR SULFURASE"/>
    <property type="match status" value="1"/>
</dbReference>
<dbReference type="AlphaFoldDB" id="M2XR60"/>
<evidence type="ECO:0000256" key="2">
    <source>
        <dbReference type="SAM" id="SignalP"/>
    </source>
</evidence>
<dbReference type="InterPro" id="IPR005303">
    <property type="entry name" value="MOCOS_middle"/>
</dbReference>
<feature type="signal peptide" evidence="2">
    <location>
        <begin position="1"/>
        <end position="23"/>
    </location>
</feature>
<dbReference type="SUPFAM" id="SSF53383">
    <property type="entry name" value="PLP-dependent transferases"/>
    <property type="match status" value="1"/>
</dbReference>
<dbReference type="RefSeq" id="XP_005702673.1">
    <property type="nucleotide sequence ID" value="XM_005702616.1"/>
</dbReference>
<evidence type="ECO:0000259" key="3">
    <source>
        <dbReference type="PROSITE" id="PS51340"/>
    </source>
</evidence>
<evidence type="ECO:0000313" key="4">
    <source>
        <dbReference type="EMBL" id="EME26153.1"/>
    </source>
</evidence>
<dbReference type="Pfam" id="PF00266">
    <property type="entry name" value="Aminotran_5"/>
    <property type="match status" value="1"/>
</dbReference>
<dbReference type="InterPro" id="IPR005302">
    <property type="entry name" value="MoCF_Sase_C"/>
</dbReference>
<reference evidence="5" key="1">
    <citation type="journal article" date="2013" name="Science">
        <title>Gene transfer from bacteria and archaea facilitated evolution of an extremophilic eukaryote.</title>
        <authorList>
            <person name="Schonknecht G."/>
            <person name="Chen W.H."/>
            <person name="Ternes C.M."/>
            <person name="Barbier G.G."/>
            <person name="Shrestha R.P."/>
            <person name="Stanke M."/>
            <person name="Brautigam A."/>
            <person name="Baker B.J."/>
            <person name="Banfield J.F."/>
            <person name="Garavito R.M."/>
            <person name="Carr K."/>
            <person name="Wilkerson C."/>
            <person name="Rensing S.A."/>
            <person name="Gagneul D."/>
            <person name="Dickenson N.E."/>
            <person name="Oesterhelt C."/>
            <person name="Lercher M.J."/>
            <person name="Weber A.P."/>
        </authorList>
    </citation>
    <scope>NUCLEOTIDE SEQUENCE [LARGE SCALE GENOMIC DNA]</scope>
    <source>
        <strain evidence="5">074W</strain>
    </source>
</reference>
<sequence length="825" mass="93912">MLSGLHYIVLLKYVYLVLEMVLSKDAIGKTPKSLPRVCAYLSHRFRASNSLPEGFSESLERVRARVLRFFGASSTTHDVVFTSGATAGLKLVGENFQWKQSNGLIYVTDCHSSALGIREYVSAARAGTAIYPIDRNWCKNWLSSILGDSIADNRTCKKVKSREDYALFVYTGESNFCGTRYHLDFCRFIHQNGLFDFDGENIVTLVDGAKLAASHPINLDLYSDVDILVASFYKIFGYPTGVGCIILRKDRPRILHTLSTKCYHGGGTILLANAQSLQIFPKRSDNFHDTWEDGTLNFVDILVGLDVGLNWIEYSIGGMKVIENHIYEIYCYAREQLVTLQYSNGQSIIHMYEEDDCYGTFRLCERGGSILTMNVRLPDGSFMSPLSIYYACLSKRILLRSGMLCNPGGCQFYLGFTEADICHIAKLSSSCWDRLEYLDGKVIGAVRISFGVHSRKEDILKLVTVLKEICHMAWEQTNSGPADIGNHRRSNEVTEVSLHSNRFYVVDKIFIYPIKGCRGMSVKQWPISSEGFLYDRKYCLVHSITHSLLSIRNHARISALHVSINLTITKDTGSTVAELVFESTESVEGFSKILKFYEWEWNQQKVHCWLSSVLMIPCQLMTIEAYKSQYSSRKGVKGKKYRNDAHLLVICGQSVEKINDLLQFQNKKPVLAEVFRPNLVVKQSQVVSCSLSKENRTTVAPKAGPVLLSLEEDRWKDIAWLSTNNFSDEKIQMEFVGDCIRCMTICIDPESGNFREDREPWLSLSTYRRVISEREEDSKTFKKDRIGKTWKGRGPLFGRLYNVSMKIDQIRWIYLEGLHFETERA</sequence>
<dbReference type="GO" id="GO:0030151">
    <property type="term" value="F:molybdenum ion binding"/>
    <property type="evidence" value="ECO:0007669"/>
    <property type="project" value="InterPro"/>
</dbReference>
<dbReference type="InterPro" id="IPR015422">
    <property type="entry name" value="PyrdxlP-dep_Trfase_small"/>
</dbReference>
<dbReference type="Pfam" id="PF03473">
    <property type="entry name" value="MOSC"/>
    <property type="match status" value="1"/>
</dbReference>
<dbReference type="Gramene" id="EME26153">
    <property type="protein sequence ID" value="EME26153"/>
    <property type="gene ID" value="Gasu_62000"/>
</dbReference>
<name>M2XR60_GALSU</name>
<keyword evidence="1" id="KW-0501">Molybdenum cofactor biosynthesis</keyword>
<evidence type="ECO:0000256" key="1">
    <source>
        <dbReference type="ARBA" id="ARBA00023150"/>
    </source>
</evidence>
<proteinExistence type="predicted"/>
<dbReference type="eggNOG" id="KOG2142">
    <property type="taxonomic scope" value="Eukaryota"/>
</dbReference>
<dbReference type="GO" id="GO:0003824">
    <property type="term" value="F:catalytic activity"/>
    <property type="evidence" value="ECO:0007669"/>
    <property type="project" value="InterPro"/>
</dbReference>
<dbReference type="InterPro" id="IPR015424">
    <property type="entry name" value="PyrdxlP-dep_Trfase"/>
</dbReference>
<evidence type="ECO:0000313" key="5">
    <source>
        <dbReference type="Proteomes" id="UP000030680"/>
    </source>
</evidence>
<dbReference type="PROSITE" id="PS51340">
    <property type="entry name" value="MOSC"/>
    <property type="match status" value="1"/>
</dbReference>
<organism evidence="4 5">
    <name type="scientific">Galdieria sulphuraria</name>
    <name type="common">Red alga</name>
    <dbReference type="NCBI Taxonomy" id="130081"/>
    <lineage>
        <taxon>Eukaryota</taxon>
        <taxon>Rhodophyta</taxon>
        <taxon>Bangiophyceae</taxon>
        <taxon>Galdieriales</taxon>
        <taxon>Galdieriaceae</taxon>
        <taxon>Galdieria</taxon>
    </lineage>
</organism>
<dbReference type="Gene3D" id="3.90.1150.10">
    <property type="entry name" value="Aspartate Aminotransferase, domain 1"/>
    <property type="match status" value="1"/>
</dbReference>
<dbReference type="Pfam" id="PF03476">
    <property type="entry name" value="MOSC_N"/>
    <property type="match status" value="1"/>
</dbReference>
<dbReference type="PANTHER" id="PTHR14237">
    <property type="entry name" value="MOLYBDOPTERIN COFACTOR SULFURASE MOSC"/>
    <property type="match status" value="1"/>
</dbReference>
<dbReference type="OMA" id="HTGFLAR"/>
<keyword evidence="2" id="KW-0732">Signal</keyword>
<dbReference type="GeneID" id="17085138"/>